<proteinExistence type="predicted"/>
<keyword evidence="1" id="KW-0732">Signal</keyword>
<gene>
    <name evidence="2" type="ORF">PYTT_1818</name>
</gene>
<dbReference type="AlphaFoldDB" id="A0A1C7P9G4"/>
<dbReference type="STRING" id="1679444.PYTT_1818"/>
<organism evidence="2 3">
    <name type="scientific">Akkermansia glycaniphila</name>
    <dbReference type="NCBI Taxonomy" id="1679444"/>
    <lineage>
        <taxon>Bacteria</taxon>
        <taxon>Pseudomonadati</taxon>
        <taxon>Verrucomicrobiota</taxon>
        <taxon>Verrucomicrobiia</taxon>
        <taxon>Verrucomicrobiales</taxon>
        <taxon>Akkermansiaceae</taxon>
        <taxon>Akkermansia</taxon>
    </lineage>
</organism>
<evidence type="ECO:0000313" key="2">
    <source>
        <dbReference type="EMBL" id="SEH93162.1"/>
    </source>
</evidence>
<protein>
    <recommendedName>
        <fullName evidence="4">Tetratricopeptide-like helical domain</fullName>
    </recommendedName>
</protein>
<accession>A0A1C7P9G4</accession>
<sequence>MKTHFLPLFMLAAFNATTALAADAPAASEQAEAAPSIPPIGFSNFVQAIKQGEWLANAPATEIGPNDLVIVDFWIPPTLGPSEFKAEKRGPAGNVKNFLPKDARNIKTIVMVPPVNNLKKERVLQSLANPRHATEFPVLWDGDLKLWQYILQGESLKSMPFAAVFKNGELMWSGESAHLPSWLLVEGVKENFTAKDAQERTQQDKENFKTLMANLSEVGKLINTKKPEDREKAMQLLEETEKMAGDHAGMLMFAKETRFSIDCFDKNLEQFIKDTTEMLDKYPDDEYVGNRIMKWCSGTAEWIDKPEIKRVQIKAAQNMINGKADDSDYQQACYMIQARIYEDLGEKDKAIEACTKGIQNSKEQKRLDALKRGETPVIY</sequence>
<feature type="chain" id="PRO_5014266412" description="Tetratricopeptide-like helical domain" evidence="1">
    <location>
        <begin position="22"/>
        <end position="379"/>
    </location>
</feature>
<dbReference type="RefSeq" id="WP_067777784.1">
    <property type="nucleotide sequence ID" value="NZ_LIGX01000041.1"/>
</dbReference>
<keyword evidence="3" id="KW-1185">Reference proteome</keyword>
<evidence type="ECO:0008006" key="4">
    <source>
        <dbReference type="Google" id="ProtNLM"/>
    </source>
</evidence>
<feature type="signal peptide" evidence="1">
    <location>
        <begin position="1"/>
        <end position="21"/>
    </location>
</feature>
<evidence type="ECO:0000256" key="1">
    <source>
        <dbReference type="SAM" id="SignalP"/>
    </source>
</evidence>
<dbReference type="EMBL" id="LT629973">
    <property type="protein sequence ID" value="SEH93162.1"/>
    <property type="molecule type" value="Genomic_DNA"/>
</dbReference>
<name>A0A1C7P9G4_9BACT</name>
<evidence type="ECO:0000313" key="3">
    <source>
        <dbReference type="Proteomes" id="UP000176204"/>
    </source>
</evidence>
<reference evidence="3" key="1">
    <citation type="submission" date="2016-09" db="EMBL/GenBank/DDBJ databases">
        <authorList>
            <person name="Koehorst J."/>
        </authorList>
    </citation>
    <scope>NUCLEOTIDE SEQUENCE [LARGE SCALE GENOMIC DNA]</scope>
</reference>
<dbReference type="KEGG" id="agl:PYTT_1818"/>
<dbReference type="Proteomes" id="UP000176204">
    <property type="component" value="Chromosome I"/>
</dbReference>